<reference evidence="2 3" key="1">
    <citation type="journal article" date="2016" name="Antonie Van Leeuwenhoek">
        <title>Dongia soli sp. nov., isolated from soil from Dokdo, Korea.</title>
        <authorList>
            <person name="Kim D.U."/>
            <person name="Lee H."/>
            <person name="Kim H."/>
            <person name="Kim S.G."/>
            <person name="Ka J.O."/>
        </authorList>
    </citation>
    <scope>NUCLEOTIDE SEQUENCE [LARGE SCALE GENOMIC DNA]</scope>
    <source>
        <strain evidence="2 3">D78</strain>
    </source>
</reference>
<name>A0ABU5E8V2_9PROT</name>
<dbReference type="PROSITE" id="PS00092">
    <property type="entry name" value="N6_MTASE"/>
    <property type="match status" value="1"/>
</dbReference>
<comment type="caution">
    <text evidence="2">The sequence shown here is derived from an EMBL/GenBank/DDBJ whole genome shotgun (WGS) entry which is preliminary data.</text>
</comment>
<dbReference type="RefSeq" id="WP_320507316.1">
    <property type="nucleotide sequence ID" value="NZ_JAXCLW010000001.1"/>
</dbReference>
<dbReference type="SUPFAM" id="SSF53335">
    <property type="entry name" value="S-adenosyl-L-methionine-dependent methyltransferases"/>
    <property type="match status" value="1"/>
</dbReference>
<organism evidence="2 3">
    <name type="scientific">Dongia soli</name>
    <dbReference type="NCBI Taxonomy" id="600628"/>
    <lineage>
        <taxon>Bacteria</taxon>
        <taxon>Pseudomonadati</taxon>
        <taxon>Pseudomonadota</taxon>
        <taxon>Alphaproteobacteria</taxon>
        <taxon>Rhodospirillales</taxon>
        <taxon>Dongiaceae</taxon>
        <taxon>Dongia</taxon>
    </lineage>
</organism>
<feature type="region of interest" description="Disordered" evidence="1">
    <location>
        <begin position="1"/>
        <end position="21"/>
    </location>
</feature>
<keyword evidence="3" id="KW-1185">Reference proteome</keyword>
<protein>
    <recommendedName>
        <fullName evidence="4">Methyltransferase</fullName>
    </recommendedName>
</protein>
<evidence type="ECO:0000313" key="3">
    <source>
        <dbReference type="Proteomes" id="UP001279642"/>
    </source>
</evidence>
<evidence type="ECO:0000256" key="1">
    <source>
        <dbReference type="SAM" id="MobiDB-lite"/>
    </source>
</evidence>
<dbReference type="EMBL" id="JAXCLW010000001">
    <property type="protein sequence ID" value="MDY0882291.1"/>
    <property type="molecule type" value="Genomic_DNA"/>
</dbReference>
<evidence type="ECO:0008006" key="4">
    <source>
        <dbReference type="Google" id="ProtNLM"/>
    </source>
</evidence>
<dbReference type="InterPro" id="IPR029063">
    <property type="entry name" value="SAM-dependent_MTases_sf"/>
</dbReference>
<accession>A0ABU5E8V2</accession>
<dbReference type="InterPro" id="IPR002052">
    <property type="entry name" value="DNA_methylase_N6_adenine_CS"/>
</dbReference>
<dbReference type="Proteomes" id="UP001279642">
    <property type="component" value="Unassembled WGS sequence"/>
</dbReference>
<evidence type="ECO:0000313" key="2">
    <source>
        <dbReference type="EMBL" id="MDY0882291.1"/>
    </source>
</evidence>
<sequence length="194" mass="21462">MSGLGAMMAGGNGRGKPDKEWYPTPREATAAFLRAELGKILDLCDGYVREPACGDGALACVLEDHGLMVEASDLVARGYGVAGLDYLTWRPKGRMPGIITNPPFSLAEKFIRHSLALGAPYVGMYLKASYFHAIDRDLLWGEHRPAMIYALTFRPDSLGLGAPTMEAGWFVWRRRYRDDFVDAAAYRRLGKVDE</sequence>
<gene>
    <name evidence="2" type="ORF">SMD27_05525</name>
</gene>
<proteinExistence type="predicted"/>